<sequence length="180" mass="20100">MKKALLAAMALGLVGVGQAQAVPNISQMSDAEFTQFLKKQTTEEYNNLPDDVKPIEAERINSKQEWIDEDNRKEDIAMCARGHCSSQPLLTKEQYQNAQATIASRDELHLRQMGLTPETAHNATWAMVHKPQSQCAVFAMQLVGDYNIGRTAPDMADPRSDDDSVIRLEESHICDRATIQ</sequence>
<name>A0ABQ0NZM1_9PROT</name>
<evidence type="ECO:0000313" key="3">
    <source>
        <dbReference type="Proteomes" id="UP001062901"/>
    </source>
</evidence>
<evidence type="ECO:0000313" key="2">
    <source>
        <dbReference type="EMBL" id="GBQ07264.1"/>
    </source>
</evidence>
<proteinExistence type="predicted"/>
<evidence type="ECO:0000256" key="1">
    <source>
        <dbReference type="SAM" id="SignalP"/>
    </source>
</evidence>
<organism evidence="2 3">
    <name type="scientific">Saccharibacter floricola DSM 15669</name>
    <dbReference type="NCBI Taxonomy" id="1123227"/>
    <lineage>
        <taxon>Bacteria</taxon>
        <taxon>Pseudomonadati</taxon>
        <taxon>Pseudomonadota</taxon>
        <taxon>Alphaproteobacteria</taxon>
        <taxon>Acetobacterales</taxon>
        <taxon>Acetobacteraceae</taxon>
        <taxon>Saccharibacter</taxon>
    </lineage>
</organism>
<keyword evidence="3" id="KW-1185">Reference proteome</keyword>
<feature type="signal peptide" evidence="1">
    <location>
        <begin position="1"/>
        <end position="21"/>
    </location>
</feature>
<accession>A0ABQ0NZM1</accession>
<dbReference type="Proteomes" id="UP001062901">
    <property type="component" value="Unassembled WGS sequence"/>
</dbReference>
<gene>
    <name evidence="2" type="ORF">AA15669_1304</name>
</gene>
<dbReference type="EMBL" id="BAQD01000022">
    <property type="protein sequence ID" value="GBQ07264.1"/>
    <property type="molecule type" value="Genomic_DNA"/>
</dbReference>
<comment type="caution">
    <text evidence="2">The sequence shown here is derived from an EMBL/GenBank/DDBJ whole genome shotgun (WGS) entry which is preliminary data.</text>
</comment>
<keyword evidence="1" id="KW-0732">Signal</keyword>
<protein>
    <submittedName>
        <fullName evidence="2">Uncharacterized protein</fullName>
    </submittedName>
</protein>
<feature type="chain" id="PRO_5045982917" evidence="1">
    <location>
        <begin position="22"/>
        <end position="180"/>
    </location>
</feature>
<dbReference type="RefSeq" id="WP_018979420.1">
    <property type="nucleotide sequence ID" value="NZ_BAQD01000022.1"/>
</dbReference>
<reference evidence="2" key="1">
    <citation type="submission" date="2013-04" db="EMBL/GenBank/DDBJ databases">
        <title>The genome sequencing project of 58 acetic acid bacteria.</title>
        <authorList>
            <person name="Okamoto-Kainuma A."/>
            <person name="Ishikawa M."/>
            <person name="Umino S."/>
            <person name="Koizumi Y."/>
            <person name="Shiwa Y."/>
            <person name="Yoshikawa H."/>
            <person name="Matsutani M."/>
            <person name="Matsushita K."/>
        </authorList>
    </citation>
    <scope>NUCLEOTIDE SEQUENCE</scope>
    <source>
        <strain evidence="2">DSM 15669</strain>
    </source>
</reference>